<reference evidence="2 3" key="1">
    <citation type="submission" date="2019-07" db="EMBL/GenBank/DDBJ databases">
        <title>Whole genome shotgun sequence of Kocuria turfanensis NBRC 107627.</title>
        <authorList>
            <person name="Hosoyama A."/>
            <person name="Uohara A."/>
            <person name="Ohji S."/>
            <person name="Ichikawa N."/>
        </authorList>
    </citation>
    <scope>NUCLEOTIDE SEQUENCE [LARGE SCALE GENOMIC DNA]</scope>
    <source>
        <strain evidence="2 3">NBRC 107627</strain>
    </source>
</reference>
<protein>
    <submittedName>
        <fullName evidence="2">Uncharacterized protein</fullName>
    </submittedName>
</protein>
<gene>
    <name evidence="2" type="ORF">KTU01_30810</name>
</gene>
<keyword evidence="1" id="KW-0812">Transmembrane</keyword>
<name>A0A512IH26_9MICC</name>
<dbReference type="STRING" id="388357.GCA_001580365_01862"/>
<sequence length="208" mass="21238">MSRHAAACWLRALLVTAVVVSLAAAGHLAAGGALPPALPMLGLGAGLLGPVAWVARRTLSLPRVLALLGATQLGLHEVLTAWSIPADCPAGGHGHHLPPAPGLSCLPGSATGAGHHGLDGAGVAMLAGHVAAVLLTAVVISTAENALEWALAWLRPLVTVPRPPRLPLGFRQGDLPPAERPGLSRRGLRRDRVRGPPVLRAPRGTCWG</sequence>
<feature type="transmembrane region" description="Helical" evidence="1">
    <location>
        <begin position="33"/>
        <end position="55"/>
    </location>
</feature>
<proteinExistence type="predicted"/>
<keyword evidence="3" id="KW-1185">Reference proteome</keyword>
<dbReference type="EMBL" id="BJZS01000101">
    <property type="protein sequence ID" value="GEO96958.1"/>
    <property type="molecule type" value="Genomic_DNA"/>
</dbReference>
<organism evidence="2 3">
    <name type="scientific">Kocuria turfanensis</name>
    <dbReference type="NCBI Taxonomy" id="388357"/>
    <lineage>
        <taxon>Bacteria</taxon>
        <taxon>Bacillati</taxon>
        <taxon>Actinomycetota</taxon>
        <taxon>Actinomycetes</taxon>
        <taxon>Micrococcales</taxon>
        <taxon>Micrococcaceae</taxon>
        <taxon>Kocuria</taxon>
    </lineage>
</organism>
<keyword evidence="1" id="KW-0472">Membrane</keyword>
<evidence type="ECO:0000313" key="2">
    <source>
        <dbReference type="EMBL" id="GEO96958.1"/>
    </source>
</evidence>
<dbReference type="Proteomes" id="UP000321103">
    <property type="component" value="Unassembled WGS sequence"/>
</dbReference>
<accession>A0A512IH26</accession>
<evidence type="ECO:0000313" key="3">
    <source>
        <dbReference type="Proteomes" id="UP000321103"/>
    </source>
</evidence>
<keyword evidence="1" id="KW-1133">Transmembrane helix</keyword>
<dbReference type="AlphaFoldDB" id="A0A512IH26"/>
<evidence type="ECO:0000256" key="1">
    <source>
        <dbReference type="SAM" id="Phobius"/>
    </source>
</evidence>
<dbReference type="RefSeq" id="WP_062735521.1">
    <property type="nucleotide sequence ID" value="NZ_BJZS01000101.1"/>
</dbReference>
<comment type="caution">
    <text evidence="2">The sequence shown here is derived from an EMBL/GenBank/DDBJ whole genome shotgun (WGS) entry which is preliminary data.</text>
</comment>